<comment type="caution">
    <text evidence="2">The sequence shown here is derived from an EMBL/GenBank/DDBJ whole genome shotgun (WGS) entry which is preliminary data.</text>
</comment>
<accession>A0A839N4F4</accession>
<protein>
    <submittedName>
        <fullName evidence="2">Uncharacterized protein</fullName>
    </submittedName>
</protein>
<keyword evidence="3" id="KW-1185">Reference proteome</keyword>
<feature type="compositionally biased region" description="Basic and acidic residues" evidence="1">
    <location>
        <begin position="133"/>
        <end position="147"/>
    </location>
</feature>
<dbReference type="AlphaFoldDB" id="A0A839N4F4"/>
<gene>
    <name evidence="2" type="ORF">FHU39_002602</name>
</gene>
<name>A0A839N4F4_9MICO</name>
<sequence length="242" mass="24632">MLVGVGTLDELDCEDPLLDDELLDGVTIGDQMGVPVVLVAVGDGDRVGFGGRGGCVGCGRLVGEPGEVLELDGVDLGVGVVGVAELVLDDVLLGADDGEADERGDALVAAGEAELLPGGAPWCRSTAPGRTRGSADGRDDRDCEDGGRPIPVDGIRVTPWSPVTALRVPAGARCVEVAARVLTGPAAPAPKSELRCTKPICWATRLSPGTPLTAAATPETDRVPTVIAAMTPTRARVCLVRA</sequence>
<proteinExistence type="predicted"/>
<dbReference type="EMBL" id="JACHVQ010000001">
    <property type="protein sequence ID" value="MBB2892618.1"/>
    <property type="molecule type" value="Genomic_DNA"/>
</dbReference>
<reference evidence="2 3" key="1">
    <citation type="submission" date="2020-08" db="EMBL/GenBank/DDBJ databases">
        <title>Sequencing the genomes of 1000 actinobacteria strains.</title>
        <authorList>
            <person name="Klenk H.-P."/>
        </authorList>
    </citation>
    <scope>NUCLEOTIDE SEQUENCE [LARGE SCALE GENOMIC DNA]</scope>
    <source>
        <strain evidence="2 3">DSM 105369</strain>
    </source>
</reference>
<evidence type="ECO:0000256" key="1">
    <source>
        <dbReference type="SAM" id="MobiDB-lite"/>
    </source>
</evidence>
<organism evidence="2 3">
    <name type="scientific">Flexivirga oryzae</name>
    <dbReference type="NCBI Taxonomy" id="1794944"/>
    <lineage>
        <taxon>Bacteria</taxon>
        <taxon>Bacillati</taxon>
        <taxon>Actinomycetota</taxon>
        <taxon>Actinomycetes</taxon>
        <taxon>Micrococcales</taxon>
        <taxon>Dermacoccaceae</taxon>
        <taxon>Flexivirga</taxon>
    </lineage>
</organism>
<evidence type="ECO:0000313" key="3">
    <source>
        <dbReference type="Proteomes" id="UP000559182"/>
    </source>
</evidence>
<dbReference type="RefSeq" id="WP_183320766.1">
    <property type="nucleotide sequence ID" value="NZ_JACHVQ010000001.1"/>
</dbReference>
<dbReference type="Proteomes" id="UP000559182">
    <property type="component" value="Unassembled WGS sequence"/>
</dbReference>
<evidence type="ECO:0000313" key="2">
    <source>
        <dbReference type="EMBL" id="MBB2892618.1"/>
    </source>
</evidence>
<feature type="region of interest" description="Disordered" evidence="1">
    <location>
        <begin position="119"/>
        <end position="150"/>
    </location>
</feature>